<evidence type="ECO:0000313" key="1">
    <source>
        <dbReference type="EMBL" id="MDA0159448.1"/>
    </source>
</evidence>
<organism evidence="1 2">
    <name type="scientific">Solirubrobacter ginsenosidimutans</name>
    <dbReference type="NCBI Taxonomy" id="490573"/>
    <lineage>
        <taxon>Bacteria</taxon>
        <taxon>Bacillati</taxon>
        <taxon>Actinomycetota</taxon>
        <taxon>Thermoleophilia</taxon>
        <taxon>Solirubrobacterales</taxon>
        <taxon>Solirubrobacteraceae</taxon>
        <taxon>Solirubrobacter</taxon>
    </lineage>
</organism>
<reference evidence="1" key="1">
    <citation type="submission" date="2022-10" db="EMBL/GenBank/DDBJ databases">
        <title>The WGS of Solirubrobacter ginsenosidimutans DSM 21036.</title>
        <authorList>
            <person name="Jiang Z."/>
        </authorList>
    </citation>
    <scope>NUCLEOTIDE SEQUENCE</scope>
    <source>
        <strain evidence="1">DSM 21036</strain>
    </source>
</reference>
<dbReference type="RefSeq" id="WP_270038163.1">
    <property type="nucleotide sequence ID" value="NZ_JAPDOD010000002.1"/>
</dbReference>
<evidence type="ECO:0000313" key="2">
    <source>
        <dbReference type="Proteomes" id="UP001149140"/>
    </source>
</evidence>
<comment type="caution">
    <text evidence="1">The sequence shown here is derived from an EMBL/GenBank/DDBJ whole genome shotgun (WGS) entry which is preliminary data.</text>
</comment>
<dbReference type="EMBL" id="JAPDOD010000002">
    <property type="protein sequence ID" value="MDA0159448.1"/>
    <property type="molecule type" value="Genomic_DNA"/>
</dbReference>
<proteinExistence type="predicted"/>
<sequence length="179" mass="18480">MLDRHLGPKALLVVVVFAFVLAWGLSRLITGGKDDPPASTSTDVTATATPCVKVADPFGAPPDTFTYEKVSEKTRASTVKALNLDEAGGKVEMRAAQRTGLTLGTLVRVPSDDPGAYETQLVDTAKRGGAPIQQGKGYSVLPLQGGSVVAVGVRGCSTILISAQDPKAVPFLADAVFAG</sequence>
<dbReference type="AlphaFoldDB" id="A0A9X3S3F4"/>
<keyword evidence="2" id="KW-1185">Reference proteome</keyword>
<protein>
    <submittedName>
        <fullName evidence="1">Uncharacterized protein</fullName>
    </submittedName>
</protein>
<accession>A0A9X3S3F4</accession>
<gene>
    <name evidence="1" type="ORF">OM076_04160</name>
</gene>
<name>A0A9X3S3F4_9ACTN</name>
<dbReference type="Proteomes" id="UP001149140">
    <property type="component" value="Unassembled WGS sequence"/>
</dbReference>